<name>X1ULW5_9ZZZZ</name>
<reference evidence="1" key="1">
    <citation type="journal article" date="2014" name="Front. Microbiol.">
        <title>High frequency of phylogenetically diverse reductive dehalogenase-homologous genes in deep subseafloor sedimentary metagenomes.</title>
        <authorList>
            <person name="Kawai M."/>
            <person name="Futagami T."/>
            <person name="Toyoda A."/>
            <person name="Takaki Y."/>
            <person name="Nishi S."/>
            <person name="Hori S."/>
            <person name="Arai W."/>
            <person name="Tsubouchi T."/>
            <person name="Morono Y."/>
            <person name="Uchiyama I."/>
            <person name="Ito T."/>
            <person name="Fujiyama A."/>
            <person name="Inagaki F."/>
            <person name="Takami H."/>
        </authorList>
    </citation>
    <scope>NUCLEOTIDE SEQUENCE</scope>
    <source>
        <strain evidence="1">Expedition CK06-06</strain>
    </source>
</reference>
<gene>
    <name evidence="1" type="ORF">S12H4_63458</name>
</gene>
<sequence>KAEIIRGTKFQRKTDYIDDVLRMALKVTVNRGVRAMQQVA</sequence>
<feature type="non-terminal residue" evidence="1">
    <location>
        <position position="40"/>
    </location>
</feature>
<organism evidence="1">
    <name type="scientific">marine sediment metagenome</name>
    <dbReference type="NCBI Taxonomy" id="412755"/>
    <lineage>
        <taxon>unclassified sequences</taxon>
        <taxon>metagenomes</taxon>
        <taxon>ecological metagenomes</taxon>
    </lineage>
</organism>
<accession>X1ULW5</accession>
<evidence type="ECO:0000313" key="1">
    <source>
        <dbReference type="EMBL" id="GAJ18448.1"/>
    </source>
</evidence>
<feature type="non-terminal residue" evidence="1">
    <location>
        <position position="1"/>
    </location>
</feature>
<proteinExistence type="predicted"/>
<dbReference type="EMBL" id="BARW01043208">
    <property type="protein sequence ID" value="GAJ18448.1"/>
    <property type="molecule type" value="Genomic_DNA"/>
</dbReference>
<comment type="caution">
    <text evidence="1">The sequence shown here is derived from an EMBL/GenBank/DDBJ whole genome shotgun (WGS) entry which is preliminary data.</text>
</comment>
<protein>
    <submittedName>
        <fullName evidence="1">Uncharacterized protein</fullName>
    </submittedName>
</protein>
<dbReference type="AlphaFoldDB" id="X1ULW5"/>